<dbReference type="InterPro" id="IPR008969">
    <property type="entry name" value="CarboxyPept-like_regulatory"/>
</dbReference>
<dbReference type="STRING" id="1168035.SAMN05444280_12334"/>
<dbReference type="RefSeq" id="WP_073170807.1">
    <property type="nucleotide sequence ID" value="NZ_FQZE01000023.1"/>
</dbReference>
<sequence>MTKTNLFFLYQKFMRITLLLFLVLHANTSYAQWLKFVGSVVDIETNQPIPYANISVFNMPVGTCTNSYGDFMLNLPDSLARDRLDISCIGYKSRSLPIDSLIGNDTLLFLLEPKAYQIEDVVVVPGENDVHSLIKNVISKINNNYSRRKYFLEAFFRHRVYNIKENNRTVRLSEAAVSIHQNHYSDDRKKVQINEIRNSNNYAELSTSAGQKLLYTALGGNQNPIYRSLKVERLAQKRFLRKLSKNKHYSVSLKDISFFDDALMYVIEFKQESWEFLFKKYYTTHTYRKYRYYVNANDFAILKAEDIDISYNSQMIGMKNDSVGRNDFIQYRKFDEKYYPTYVHFYGMIPDMVAKNDTANFYMHEADLMVNEIARRRRDYDRIKSRNIMNKNTTLWDLEYEYNPEFWENYNLLLDHPLNPEYKKDLEFEEPLDKQFKQETHVKSRN</sequence>
<keyword evidence="2" id="KW-1185">Reference proteome</keyword>
<name>A0A1M6KG25_9BACT</name>
<evidence type="ECO:0000313" key="1">
    <source>
        <dbReference type="EMBL" id="SHJ57916.1"/>
    </source>
</evidence>
<organism evidence="1 2">
    <name type="scientific">Tangfeifania diversioriginum</name>
    <dbReference type="NCBI Taxonomy" id="1168035"/>
    <lineage>
        <taxon>Bacteria</taxon>
        <taxon>Pseudomonadati</taxon>
        <taxon>Bacteroidota</taxon>
        <taxon>Bacteroidia</taxon>
        <taxon>Marinilabiliales</taxon>
        <taxon>Prolixibacteraceae</taxon>
        <taxon>Tangfeifania</taxon>
    </lineage>
</organism>
<dbReference type="Pfam" id="PF13715">
    <property type="entry name" value="CarbopepD_reg_2"/>
    <property type="match status" value="1"/>
</dbReference>
<protein>
    <submittedName>
        <fullName evidence="1">CarboxypepD_reg-like domain-containing protein</fullName>
    </submittedName>
</protein>
<accession>A0A1M6KG25</accession>
<evidence type="ECO:0000313" key="2">
    <source>
        <dbReference type="Proteomes" id="UP000184050"/>
    </source>
</evidence>
<dbReference type="Proteomes" id="UP000184050">
    <property type="component" value="Unassembled WGS sequence"/>
</dbReference>
<dbReference type="EMBL" id="FQZE01000023">
    <property type="protein sequence ID" value="SHJ57916.1"/>
    <property type="molecule type" value="Genomic_DNA"/>
</dbReference>
<dbReference type="AlphaFoldDB" id="A0A1M6KG25"/>
<dbReference type="OrthoDB" id="1489599at2"/>
<reference evidence="1 2" key="1">
    <citation type="submission" date="2016-11" db="EMBL/GenBank/DDBJ databases">
        <authorList>
            <person name="Jaros S."/>
            <person name="Januszkiewicz K."/>
            <person name="Wedrychowicz H."/>
        </authorList>
    </citation>
    <scope>NUCLEOTIDE SEQUENCE [LARGE SCALE GENOMIC DNA]</scope>
    <source>
        <strain evidence="1 2">DSM 27063</strain>
    </source>
</reference>
<gene>
    <name evidence="1" type="ORF">SAMN05444280_12334</name>
</gene>
<dbReference type="SUPFAM" id="SSF49464">
    <property type="entry name" value="Carboxypeptidase regulatory domain-like"/>
    <property type="match status" value="1"/>
</dbReference>
<proteinExistence type="predicted"/>